<protein>
    <submittedName>
        <fullName evidence="6">IclR family transcriptional regulator</fullName>
    </submittedName>
</protein>
<accession>A0ABZ2C8D4</accession>
<dbReference type="InterPro" id="IPR050707">
    <property type="entry name" value="HTH_MetabolicPath_Reg"/>
</dbReference>
<keyword evidence="3" id="KW-0804">Transcription</keyword>
<dbReference type="InterPro" id="IPR014757">
    <property type="entry name" value="Tscrpt_reg_IclR_C"/>
</dbReference>
<dbReference type="InterPro" id="IPR036390">
    <property type="entry name" value="WH_DNA-bd_sf"/>
</dbReference>
<evidence type="ECO:0000259" key="4">
    <source>
        <dbReference type="PROSITE" id="PS51077"/>
    </source>
</evidence>
<evidence type="ECO:0000256" key="2">
    <source>
        <dbReference type="ARBA" id="ARBA00023125"/>
    </source>
</evidence>
<evidence type="ECO:0000259" key="5">
    <source>
        <dbReference type="PROSITE" id="PS51078"/>
    </source>
</evidence>
<name>A0ABZ2C8D4_9BACI</name>
<gene>
    <name evidence="6" type="ORF">R4Z09_21765</name>
</gene>
<dbReference type="InterPro" id="IPR029016">
    <property type="entry name" value="GAF-like_dom_sf"/>
</dbReference>
<reference evidence="6 7" key="1">
    <citation type="submission" date="2023-10" db="EMBL/GenBank/DDBJ databases">
        <title>Niallia locisalis sp.nov. isolated from a salt pond sample.</title>
        <authorList>
            <person name="Li X.-J."/>
            <person name="Dong L."/>
        </authorList>
    </citation>
    <scope>NUCLEOTIDE SEQUENCE [LARGE SCALE GENOMIC DNA]</scope>
    <source>
        <strain evidence="6 7">DSM 29761</strain>
    </source>
</reference>
<dbReference type="SUPFAM" id="SSF46785">
    <property type="entry name" value="Winged helix' DNA-binding domain"/>
    <property type="match status" value="1"/>
</dbReference>
<proteinExistence type="predicted"/>
<keyword evidence="7" id="KW-1185">Reference proteome</keyword>
<dbReference type="InterPro" id="IPR005471">
    <property type="entry name" value="Tscrpt_reg_IclR_N"/>
</dbReference>
<dbReference type="EMBL" id="CP137640">
    <property type="protein sequence ID" value="WVX79892.1"/>
    <property type="molecule type" value="Genomic_DNA"/>
</dbReference>
<dbReference type="InterPro" id="IPR011991">
    <property type="entry name" value="ArsR-like_HTH"/>
</dbReference>
<evidence type="ECO:0000256" key="1">
    <source>
        <dbReference type="ARBA" id="ARBA00023015"/>
    </source>
</evidence>
<sequence>MTVELKKANYSTLQNAIRLLNLFSIDQSELSVTEIADELGIAKSTAHRILISLESEGFITKEPKNNLYRLGISFLSLGNVITKNMKIYKYSSNILQHIQKATGETSGVMVLENEYAYVINIEESHHPIHYSTYIGQGEPVYRSSTGLAILAFQPAKTINAIKEKAFIPAKDFNQKIDFIRSNGYYASIDEFYENFTSIAVPVRNGRGEVIAALAIAGPSERILPKNIPGLAKTIISASEKFTKTLMFS</sequence>
<dbReference type="Pfam" id="PF09339">
    <property type="entry name" value="HTH_IclR"/>
    <property type="match status" value="1"/>
</dbReference>
<dbReference type="RefSeq" id="WP_338448823.1">
    <property type="nucleotide sequence ID" value="NZ_CP137640.1"/>
</dbReference>
<dbReference type="Gene3D" id="3.30.450.40">
    <property type="match status" value="1"/>
</dbReference>
<dbReference type="CDD" id="cd00090">
    <property type="entry name" value="HTH_ARSR"/>
    <property type="match status" value="1"/>
</dbReference>
<dbReference type="Pfam" id="PF01614">
    <property type="entry name" value="IclR_C"/>
    <property type="match status" value="1"/>
</dbReference>
<keyword evidence="1" id="KW-0805">Transcription regulation</keyword>
<dbReference type="Gene3D" id="1.10.10.10">
    <property type="entry name" value="Winged helix-like DNA-binding domain superfamily/Winged helix DNA-binding domain"/>
    <property type="match status" value="1"/>
</dbReference>
<evidence type="ECO:0000256" key="3">
    <source>
        <dbReference type="ARBA" id="ARBA00023163"/>
    </source>
</evidence>
<dbReference type="SUPFAM" id="SSF55781">
    <property type="entry name" value="GAF domain-like"/>
    <property type="match status" value="1"/>
</dbReference>
<organism evidence="6 7">
    <name type="scientific">Niallia oryzisoli</name>
    <dbReference type="NCBI Taxonomy" id="1737571"/>
    <lineage>
        <taxon>Bacteria</taxon>
        <taxon>Bacillati</taxon>
        <taxon>Bacillota</taxon>
        <taxon>Bacilli</taxon>
        <taxon>Bacillales</taxon>
        <taxon>Bacillaceae</taxon>
        <taxon>Niallia</taxon>
    </lineage>
</organism>
<evidence type="ECO:0000313" key="6">
    <source>
        <dbReference type="EMBL" id="WVX79892.1"/>
    </source>
</evidence>
<dbReference type="Proteomes" id="UP001357223">
    <property type="component" value="Chromosome"/>
</dbReference>
<dbReference type="PANTHER" id="PTHR30136">
    <property type="entry name" value="HELIX-TURN-HELIX TRANSCRIPTIONAL REGULATOR, ICLR FAMILY"/>
    <property type="match status" value="1"/>
</dbReference>
<dbReference type="InterPro" id="IPR036388">
    <property type="entry name" value="WH-like_DNA-bd_sf"/>
</dbReference>
<dbReference type="PROSITE" id="PS51078">
    <property type="entry name" value="ICLR_ED"/>
    <property type="match status" value="1"/>
</dbReference>
<feature type="domain" description="HTH iclR-type" evidence="4">
    <location>
        <begin position="10"/>
        <end position="72"/>
    </location>
</feature>
<dbReference type="PROSITE" id="PS51077">
    <property type="entry name" value="HTH_ICLR"/>
    <property type="match status" value="1"/>
</dbReference>
<keyword evidence="2" id="KW-0238">DNA-binding</keyword>
<dbReference type="PANTHER" id="PTHR30136:SF24">
    <property type="entry name" value="HTH-TYPE TRANSCRIPTIONAL REPRESSOR ALLR"/>
    <property type="match status" value="1"/>
</dbReference>
<dbReference type="SMART" id="SM00346">
    <property type="entry name" value="HTH_ICLR"/>
    <property type="match status" value="1"/>
</dbReference>
<feature type="domain" description="IclR-ED" evidence="5">
    <location>
        <begin position="73"/>
        <end position="247"/>
    </location>
</feature>
<evidence type="ECO:0000313" key="7">
    <source>
        <dbReference type="Proteomes" id="UP001357223"/>
    </source>
</evidence>